<comment type="caution">
    <text evidence="18">The sequence shown here is derived from an EMBL/GenBank/DDBJ whole genome shotgun (WGS) entry which is preliminary data.</text>
</comment>
<dbReference type="Pfam" id="PF00535">
    <property type="entry name" value="Glycos_transf_2"/>
    <property type="match status" value="1"/>
</dbReference>
<keyword evidence="7" id="KW-0808">Transferase</keyword>
<feature type="transmembrane region" description="Helical" evidence="16">
    <location>
        <begin position="425"/>
        <end position="446"/>
    </location>
</feature>
<protein>
    <recommendedName>
        <fullName evidence="11">Hyaluronan synthase</fullName>
        <ecNumber evidence="4">2.4.1.212</ecNumber>
    </recommendedName>
    <alternativeName>
        <fullName evidence="13">Hyaluronate synthase</fullName>
    </alternativeName>
    <alternativeName>
        <fullName evidence="12">Hyaluronic acid synthase</fullName>
    </alternativeName>
</protein>
<evidence type="ECO:0000256" key="2">
    <source>
        <dbReference type="ARBA" id="ARBA00004698"/>
    </source>
</evidence>
<feature type="transmembrane region" description="Helical" evidence="16">
    <location>
        <begin position="458"/>
        <end position="490"/>
    </location>
</feature>
<dbReference type="RefSeq" id="WP_069645011.1">
    <property type="nucleotide sequence ID" value="NZ_MIJZ01000001.1"/>
</dbReference>
<comment type="pathway">
    <text evidence="2">Glycan biosynthesis; hyaluronan biosynthesis.</text>
</comment>
<feature type="domain" description="Glycosyltransferase 2-like" evidence="17">
    <location>
        <begin position="180"/>
        <end position="354"/>
    </location>
</feature>
<comment type="subcellular location">
    <subcellularLocation>
        <location evidence="1">Cell membrane</location>
    </subcellularLocation>
</comment>
<evidence type="ECO:0000256" key="4">
    <source>
        <dbReference type="ARBA" id="ARBA00012207"/>
    </source>
</evidence>
<dbReference type="Gene3D" id="3.90.550.10">
    <property type="entry name" value="Spore Coat Polysaccharide Biosynthesis Protein SpsA, Chain A"/>
    <property type="match status" value="1"/>
</dbReference>
<dbReference type="PANTHER" id="PTHR22913:SF12">
    <property type="entry name" value="MANNURONAN SYNTHASE"/>
    <property type="match status" value="1"/>
</dbReference>
<evidence type="ECO:0000256" key="10">
    <source>
        <dbReference type="ARBA" id="ARBA00037408"/>
    </source>
</evidence>
<feature type="transmembrane region" description="Helical" evidence="16">
    <location>
        <begin position="111"/>
        <end position="131"/>
    </location>
</feature>
<keyword evidence="5" id="KW-1003">Cell membrane</keyword>
<evidence type="ECO:0000256" key="14">
    <source>
        <dbReference type="ARBA" id="ARBA00047709"/>
    </source>
</evidence>
<evidence type="ECO:0000256" key="12">
    <source>
        <dbReference type="ARBA" id="ARBA00042148"/>
    </source>
</evidence>
<dbReference type="GO" id="GO:0005886">
    <property type="term" value="C:plasma membrane"/>
    <property type="evidence" value="ECO:0007669"/>
    <property type="project" value="UniProtKB-SubCell"/>
</dbReference>
<dbReference type="SUPFAM" id="SSF53448">
    <property type="entry name" value="Nucleotide-diphospho-sugar transferases"/>
    <property type="match status" value="1"/>
</dbReference>
<name>A0A1E5GMS9_9ENTE</name>
<evidence type="ECO:0000313" key="19">
    <source>
        <dbReference type="Proteomes" id="UP000094068"/>
    </source>
</evidence>
<feature type="transmembrane region" description="Helical" evidence="16">
    <location>
        <begin position="7"/>
        <end position="30"/>
    </location>
</feature>
<evidence type="ECO:0000256" key="3">
    <source>
        <dbReference type="ARBA" id="ARBA00006782"/>
    </source>
</evidence>
<keyword evidence="9 16" id="KW-0472">Membrane</keyword>
<dbReference type="EMBL" id="MIJZ01000001">
    <property type="protein sequence ID" value="OEG13961.1"/>
    <property type="molecule type" value="Genomic_DNA"/>
</dbReference>
<reference evidence="19" key="1">
    <citation type="submission" date="2016-09" db="EMBL/GenBank/DDBJ databases">
        <authorList>
            <person name="Gulvik C.A."/>
        </authorList>
    </citation>
    <scope>NUCLEOTIDE SEQUENCE [LARGE SCALE GENOMIC DNA]</scope>
    <source>
        <strain evidence="19">DSM 23328</strain>
    </source>
</reference>
<dbReference type="PANTHER" id="PTHR22913">
    <property type="entry name" value="HYALURONAN SYNTHASE"/>
    <property type="match status" value="1"/>
</dbReference>
<keyword evidence="19" id="KW-1185">Reference proteome</keyword>
<dbReference type="InterPro" id="IPR029044">
    <property type="entry name" value="Nucleotide-diphossugar_trans"/>
</dbReference>
<keyword evidence="16" id="KW-1133">Transmembrane helix</keyword>
<dbReference type="STRING" id="903984.BCR21_02935"/>
<comment type="similarity">
    <text evidence="3">Belongs to the NodC/HAS family.</text>
</comment>
<dbReference type="OrthoDB" id="9766971at2"/>
<feature type="transmembrane region" description="Helical" evidence="16">
    <location>
        <begin position="502"/>
        <end position="527"/>
    </location>
</feature>
<dbReference type="GO" id="GO:0030213">
    <property type="term" value="P:hyaluronan biosynthetic process"/>
    <property type="evidence" value="ECO:0007669"/>
    <property type="project" value="TreeGrafter"/>
</dbReference>
<comment type="catalytic activity">
    <reaction evidence="15">
        <text>N-acetyl-beta-D-glucosaminyl-(1-&gt;4)-[hyaluronan](n) + UDP-alpha-D-glucuronate = [hyaluronan](n+1) + UDP + H(+)</text>
        <dbReference type="Rhea" id="RHEA:12528"/>
        <dbReference type="Rhea" id="RHEA-COMP:12585"/>
        <dbReference type="Rhea" id="RHEA-COMP:12587"/>
        <dbReference type="ChEBI" id="CHEBI:15378"/>
        <dbReference type="ChEBI" id="CHEBI:58052"/>
        <dbReference type="ChEBI" id="CHEBI:58223"/>
        <dbReference type="ChEBI" id="CHEBI:132153"/>
        <dbReference type="ChEBI" id="CHEBI:132154"/>
        <dbReference type="EC" id="2.4.1.212"/>
    </reaction>
</comment>
<keyword evidence="8" id="KW-0972">Capsule biogenesis/degradation</keyword>
<comment type="function">
    <text evidence="10">Glycosaminoglycan synthesis. The hyaluronic acid capsule is involved in the pathogenicity of group A Streptococci; it may be the major virulence determinant.</text>
</comment>
<feature type="transmembrane region" description="Helical" evidence="16">
    <location>
        <begin position="50"/>
        <end position="69"/>
    </location>
</feature>
<proteinExistence type="inferred from homology"/>
<evidence type="ECO:0000256" key="13">
    <source>
        <dbReference type="ARBA" id="ARBA00043237"/>
    </source>
</evidence>
<evidence type="ECO:0000256" key="16">
    <source>
        <dbReference type="SAM" id="Phobius"/>
    </source>
</evidence>
<evidence type="ECO:0000259" key="17">
    <source>
        <dbReference type="Pfam" id="PF00535"/>
    </source>
</evidence>
<dbReference type="Proteomes" id="UP000094068">
    <property type="component" value="Unassembled WGS sequence"/>
</dbReference>
<evidence type="ECO:0000256" key="6">
    <source>
        <dbReference type="ARBA" id="ARBA00022676"/>
    </source>
</evidence>
<dbReference type="AlphaFoldDB" id="A0A1E5GMS9"/>
<comment type="catalytic activity">
    <reaction evidence="14">
        <text>[hyaluronan](n) + UDP-N-acetyl-alpha-D-glucosamine = N-acetyl-beta-D-glucosaminyl-(1-&gt;4)-[hyaluronan](n) + UDP + H(+)</text>
        <dbReference type="Rhea" id="RHEA:20465"/>
        <dbReference type="Rhea" id="RHEA-COMP:12583"/>
        <dbReference type="Rhea" id="RHEA-COMP:12585"/>
        <dbReference type="ChEBI" id="CHEBI:15378"/>
        <dbReference type="ChEBI" id="CHEBI:57705"/>
        <dbReference type="ChEBI" id="CHEBI:58223"/>
        <dbReference type="ChEBI" id="CHEBI:132153"/>
        <dbReference type="ChEBI" id="CHEBI:132154"/>
        <dbReference type="EC" id="2.4.1.212"/>
    </reaction>
</comment>
<evidence type="ECO:0000256" key="15">
    <source>
        <dbReference type="ARBA" id="ARBA00048168"/>
    </source>
</evidence>
<dbReference type="GO" id="GO:0050501">
    <property type="term" value="F:hyaluronan synthase activity"/>
    <property type="evidence" value="ECO:0007669"/>
    <property type="project" value="UniProtKB-EC"/>
</dbReference>
<organism evidence="18 19">
    <name type="scientific">Enterococcus ureasiticus</name>
    <dbReference type="NCBI Taxonomy" id="903984"/>
    <lineage>
        <taxon>Bacteria</taxon>
        <taxon>Bacillati</taxon>
        <taxon>Bacillota</taxon>
        <taxon>Bacilli</taxon>
        <taxon>Lactobacillales</taxon>
        <taxon>Enterococcaceae</taxon>
        <taxon>Enterococcus</taxon>
    </lineage>
</organism>
<keyword evidence="16" id="KW-0812">Transmembrane</keyword>
<evidence type="ECO:0000256" key="8">
    <source>
        <dbReference type="ARBA" id="ARBA00022903"/>
    </source>
</evidence>
<dbReference type="InterPro" id="IPR001173">
    <property type="entry name" value="Glyco_trans_2-like"/>
</dbReference>
<keyword evidence="6" id="KW-0328">Glycosyltransferase</keyword>
<evidence type="ECO:0000256" key="9">
    <source>
        <dbReference type="ARBA" id="ARBA00023136"/>
    </source>
</evidence>
<evidence type="ECO:0000256" key="1">
    <source>
        <dbReference type="ARBA" id="ARBA00004236"/>
    </source>
</evidence>
<evidence type="ECO:0000313" key="18">
    <source>
        <dbReference type="EMBL" id="OEG13961.1"/>
    </source>
</evidence>
<evidence type="ECO:0000256" key="5">
    <source>
        <dbReference type="ARBA" id="ARBA00022475"/>
    </source>
</evidence>
<sequence length="542" mass="62279">MKKGFFFLLEFFGIIFMYLIPIASILYIAIYELIHFFHPSIESFILSGKLPLLVMLIIFMLEVIIHFTFKPQQKKILRKLGVKPKIRRYKIGFWANIRSQSSKHTLYNKNGFLLVFTLVSILSLAIVWFQFRLPSGYRHSLSGIAPFFTMSGGMALATLILSTLYTPYVSEKVSKRNVYILMPMYNEPIENIKNTFQSILNQTLPPAELVAVDDGSSLVDYSKLAEEYQGIFAEKGISFQFIKQKNSGKRAAQLNAYNHLEISDFHNEIILTIDSDTVFEEHAIEQGIVPFEDERVYSVAGVIVTRNVTDNLLTVITDLLVIGHMVLIERSMNSMFGSVAVNSGPIAFYRAEVLNLAQKLGYENEKFGRVRVEFSDDSFLTLTAMLLGRTVAQMTAVSYTDLPNKLSHHVRQHLRWNRGSFIRGFWRLALFPVSSFVFFRQAFGWAMFAAMNVIKYQLIYWLFFVMTDFPLILVAPLAFSAVYSLAYLSIPRNDLANRDKWIVFLAFPFTVLWAIFVLSPVRIWGYITHRNTGWGTRDKIEL</sequence>
<evidence type="ECO:0000256" key="11">
    <source>
        <dbReference type="ARBA" id="ARBA00040508"/>
    </source>
</evidence>
<dbReference type="EC" id="2.4.1.212" evidence="4"/>
<feature type="transmembrane region" description="Helical" evidence="16">
    <location>
        <begin position="143"/>
        <end position="166"/>
    </location>
</feature>
<accession>A0A1E5GMS9</accession>
<evidence type="ECO:0000256" key="7">
    <source>
        <dbReference type="ARBA" id="ARBA00022679"/>
    </source>
</evidence>
<gene>
    <name evidence="18" type="ORF">BCR21_02935</name>
</gene>
<dbReference type="GO" id="GO:0085029">
    <property type="term" value="P:extracellular matrix assembly"/>
    <property type="evidence" value="ECO:0007669"/>
    <property type="project" value="TreeGrafter"/>
</dbReference>